<dbReference type="Proteomes" id="UP000824890">
    <property type="component" value="Unassembled WGS sequence"/>
</dbReference>
<feature type="transmembrane region" description="Helical" evidence="2">
    <location>
        <begin position="42"/>
        <end position="60"/>
    </location>
</feature>
<dbReference type="PROSITE" id="PS51257">
    <property type="entry name" value="PROKAR_LIPOPROTEIN"/>
    <property type="match status" value="1"/>
</dbReference>
<dbReference type="PANTHER" id="PTHR35463:SF10">
    <property type="entry name" value="TRANSMEMBRANE PROTEIN"/>
    <property type="match status" value="1"/>
</dbReference>
<keyword evidence="2" id="KW-1133">Transmembrane helix</keyword>
<protein>
    <submittedName>
        <fullName evidence="3">Uncharacterized protein</fullName>
    </submittedName>
</protein>
<feature type="transmembrane region" description="Helical" evidence="2">
    <location>
        <begin position="128"/>
        <end position="146"/>
    </location>
</feature>
<keyword evidence="2" id="KW-0472">Membrane</keyword>
<dbReference type="PANTHER" id="PTHR35463">
    <property type="entry name" value="TRANSMEMBRANE PROTEIN"/>
    <property type="match status" value="1"/>
</dbReference>
<reference evidence="3 4" key="1">
    <citation type="submission" date="2021-05" db="EMBL/GenBank/DDBJ databases">
        <title>Genome Assembly of Synthetic Allotetraploid Brassica napus Reveals Homoeologous Exchanges between Subgenomes.</title>
        <authorList>
            <person name="Davis J.T."/>
        </authorList>
    </citation>
    <scope>NUCLEOTIDE SEQUENCE [LARGE SCALE GENOMIC DNA]</scope>
    <source>
        <strain evidence="4">cv. Da-Ae</strain>
        <tissue evidence="3">Seedling</tissue>
    </source>
</reference>
<keyword evidence="4" id="KW-1185">Reference proteome</keyword>
<organism evidence="3 4">
    <name type="scientific">Brassica napus</name>
    <name type="common">Rape</name>
    <dbReference type="NCBI Taxonomy" id="3708"/>
    <lineage>
        <taxon>Eukaryota</taxon>
        <taxon>Viridiplantae</taxon>
        <taxon>Streptophyta</taxon>
        <taxon>Embryophyta</taxon>
        <taxon>Tracheophyta</taxon>
        <taxon>Spermatophyta</taxon>
        <taxon>Magnoliopsida</taxon>
        <taxon>eudicotyledons</taxon>
        <taxon>Gunneridae</taxon>
        <taxon>Pentapetalae</taxon>
        <taxon>rosids</taxon>
        <taxon>malvids</taxon>
        <taxon>Brassicales</taxon>
        <taxon>Brassicaceae</taxon>
        <taxon>Brassiceae</taxon>
        <taxon>Brassica</taxon>
    </lineage>
</organism>
<feature type="region of interest" description="Disordered" evidence="1">
    <location>
        <begin position="189"/>
        <end position="213"/>
    </location>
</feature>
<comment type="caution">
    <text evidence="3">The sequence shown here is derived from an EMBL/GenBank/DDBJ whole genome shotgun (WGS) entry which is preliminary data.</text>
</comment>
<keyword evidence="2" id="KW-0812">Transmembrane</keyword>
<evidence type="ECO:0000256" key="2">
    <source>
        <dbReference type="SAM" id="Phobius"/>
    </source>
</evidence>
<evidence type="ECO:0000313" key="4">
    <source>
        <dbReference type="Proteomes" id="UP000824890"/>
    </source>
</evidence>
<dbReference type="EMBL" id="JAGKQM010000012">
    <property type="protein sequence ID" value="KAH0900278.1"/>
    <property type="molecule type" value="Genomic_DNA"/>
</dbReference>
<feature type="transmembrane region" description="Helical" evidence="2">
    <location>
        <begin position="12"/>
        <end position="36"/>
    </location>
</feature>
<proteinExistence type="predicted"/>
<accession>A0ABQ8B758</accession>
<evidence type="ECO:0000256" key="1">
    <source>
        <dbReference type="SAM" id="MobiDB-lite"/>
    </source>
</evidence>
<gene>
    <name evidence="3" type="ORF">HID58_049846</name>
</gene>
<sequence>MINMQTRAIKTATIFMNLAAACLLIVLGIITMSMAFRTRSCCVGGFLLVVAGLGLSYFYAAPVRKAFKMVGFDLTGTAATDSTPFRFRTYYLEKKSPKVKAKLKIDVKSRERSEEEAEDAGESLRIRFGFSFLFFILIILIISWGISPVSSDEGVARKEENPSLLKIICGICGAMQKIQMKLYPPNLDFRSNSDKNNKDGGEEKGEKVKEAATRSLEVSKEAIEDSAKLAGGVVGEIVHKTAEKVTKQTSHDEM</sequence>
<evidence type="ECO:0000313" key="3">
    <source>
        <dbReference type="EMBL" id="KAH0900278.1"/>
    </source>
</evidence>
<feature type="compositionally biased region" description="Basic and acidic residues" evidence="1">
    <location>
        <begin position="191"/>
        <end position="213"/>
    </location>
</feature>
<name>A0ABQ8B758_BRANA</name>